<accession>A0AAP0BCL4</accession>
<comment type="caution">
    <text evidence="2">The sequence shown here is derived from an EMBL/GenBank/DDBJ whole genome shotgun (WGS) entry which is preliminary data.</text>
</comment>
<keyword evidence="1" id="KW-0472">Membrane</keyword>
<evidence type="ECO:0000256" key="1">
    <source>
        <dbReference type="SAM" id="Phobius"/>
    </source>
</evidence>
<reference evidence="2 3" key="1">
    <citation type="journal article" date="2022" name="Nat. Plants">
        <title>Genomes of leafy and leafless Platanthera orchids illuminate the evolution of mycoheterotrophy.</title>
        <authorList>
            <person name="Li M.H."/>
            <person name="Liu K.W."/>
            <person name="Li Z."/>
            <person name="Lu H.C."/>
            <person name="Ye Q.L."/>
            <person name="Zhang D."/>
            <person name="Wang J.Y."/>
            <person name="Li Y.F."/>
            <person name="Zhong Z.M."/>
            <person name="Liu X."/>
            <person name="Yu X."/>
            <person name="Liu D.K."/>
            <person name="Tu X.D."/>
            <person name="Liu B."/>
            <person name="Hao Y."/>
            <person name="Liao X.Y."/>
            <person name="Jiang Y.T."/>
            <person name="Sun W.H."/>
            <person name="Chen J."/>
            <person name="Chen Y.Q."/>
            <person name="Ai Y."/>
            <person name="Zhai J.W."/>
            <person name="Wu S.S."/>
            <person name="Zhou Z."/>
            <person name="Hsiao Y.Y."/>
            <person name="Wu W.L."/>
            <person name="Chen Y.Y."/>
            <person name="Lin Y.F."/>
            <person name="Hsu J.L."/>
            <person name="Li C.Y."/>
            <person name="Wang Z.W."/>
            <person name="Zhao X."/>
            <person name="Zhong W.Y."/>
            <person name="Ma X.K."/>
            <person name="Ma L."/>
            <person name="Huang J."/>
            <person name="Chen G.Z."/>
            <person name="Huang M.Z."/>
            <person name="Huang L."/>
            <person name="Peng D.H."/>
            <person name="Luo Y.B."/>
            <person name="Zou S.Q."/>
            <person name="Chen S.P."/>
            <person name="Lan S."/>
            <person name="Tsai W.C."/>
            <person name="Van de Peer Y."/>
            <person name="Liu Z.J."/>
        </authorList>
    </citation>
    <scope>NUCLEOTIDE SEQUENCE [LARGE SCALE GENOMIC DNA]</scope>
    <source>
        <strain evidence="2">Lor287</strain>
    </source>
</reference>
<dbReference type="EMBL" id="JBBWWQ010000012">
    <property type="protein sequence ID" value="KAK8934662.1"/>
    <property type="molecule type" value="Genomic_DNA"/>
</dbReference>
<protein>
    <submittedName>
        <fullName evidence="2">Uncharacterized protein</fullName>
    </submittedName>
</protein>
<sequence length="77" mass="8482">MLFLGSSYVVLGQFKTYVILLGGFLLFDSNPGILSICGAITAVGGMSTYTYLHMLCWNFIIFINIFIHLLIPNCTAV</sequence>
<gene>
    <name evidence="2" type="ORF">KSP39_PZI014759</name>
</gene>
<evidence type="ECO:0000313" key="2">
    <source>
        <dbReference type="EMBL" id="KAK8934662.1"/>
    </source>
</evidence>
<keyword evidence="1" id="KW-0812">Transmembrane</keyword>
<keyword evidence="3" id="KW-1185">Reference proteome</keyword>
<dbReference type="Proteomes" id="UP001418222">
    <property type="component" value="Unassembled WGS sequence"/>
</dbReference>
<dbReference type="AlphaFoldDB" id="A0AAP0BCL4"/>
<name>A0AAP0BCL4_9ASPA</name>
<organism evidence="2 3">
    <name type="scientific">Platanthera zijinensis</name>
    <dbReference type="NCBI Taxonomy" id="2320716"/>
    <lineage>
        <taxon>Eukaryota</taxon>
        <taxon>Viridiplantae</taxon>
        <taxon>Streptophyta</taxon>
        <taxon>Embryophyta</taxon>
        <taxon>Tracheophyta</taxon>
        <taxon>Spermatophyta</taxon>
        <taxon>Magnoliopsida</taxon>
        <taxon>Liliopsida</taxon>
        <taxon>Asparagales</taxon>
        <taxon>Orchidaceae</taxon>
        <taxon>Orchidoideae</taxon>
        <taxon>Orchideae</taxon>
        <taxon>Orchidinae</taxon>
        <taxon>Platanthera</taxon>
    </lineage>
</organism>
<keyword evidence="1" id="KW-1133">Transmembrane helix</keyword>
<feature type="transmembrane region" description="Helical" evidence="1">
    <location>
        <begin position="48"/>
        <end position="71"/>
    </location>
</feature>
<proteinExistence type="predicted"/>
<evidence type="ECO:0000313" key="3">
    <source>
        <dbReference type="Proteomes" id="UP001418222"/>
    </source>
</evidence>